<organism evidence="4 5">
    <name type="scientific">Kaistia dalseonensis</name>
    <dbReference type="NCBI Taxonomy" id="410840"/>
    <lineage>
        <taxon>Bacteria</taxon>
        <taxon>Pseudomonadati</taxon>
        <taxon>Pseudomonadota</taxon>
        <taxon>Alphaproteobacteria</taxon>
        <taxon>Hyphomicrobiales</taxon>
        <taxon>Kaistiaceae</taxon>
        <taxon>Kaistia</taxon>
    </lineage>
</organism>
<protein>
    <recommendedName>
        <fullName evidence="3">Cytokinin riboside 5'-monophosphate phosphoribohydrolase</fullName>
        <ecNumber evidence="3">3.2.2.n1</ecNumber>
    </recommendedName>
</protein>
<gene>
    <name evidence="4" type="ORF">QO014_004645</name>
</gene>
<evidence type="ECO:0000313" key="5">
    <source>
        <dbReference type="Proteomes" id="UP001241603"/>
    </source>
</evidence>
<reference evidence="4 5" key="1">
    <citation type="submission" date="2023-07" db="EMBL/GenBank/DDBJ databases">
        <title>Genomic Encyclopedia of Type Strains, Phase IV (KMG-IV): sequencing the most valuable type-strain genomes for metagenomic binning, comparative biology and taxonomic classification.</title>
        <authorList>
            <person name="Goeker M."/>
        </authorList>
    </citation>
    <scope>NUCLEOTIDE SEQUENCE [LARGE SCALE GENOMIC DNA]</scope>
    <source>
        <strain evidence="4 5">B6-8</strain>
    </source>
</reference>
<sequence length="192" mass="20996">MRVCVFCGSSEGFRPEYRQTAIALGRAIALRGDELVYGGSKVGLMGAVADAVLAAGGKAIGVIPTALRDKEIAHQGLTELHIVGSMHERKAMMADLSGGFVALPGGIGTLEELFEIWTWAQLGYHEKPVGVLNVSGFYGKLLAFLDDQSAEGFVRREHRDMLIVEEDPVRLLERYAHYDPPKIAKWIKASER</sequence>
<dbReference type="EMBL" id="JAUSVO010000007">
    <property type="protein sequence ID" value="MDQ0440232.1"/>
    <property type="molecule type" value="Genomic_DNA"/>
</dbReference>
<evidence type="ECO:0000256" key="1">
    <source>
        <dbReference type="ARBA" id="ARBA00000274"/>
    </source>
</evidence>
<dbReference type="EC" id="3.2.2.n1" evidence="3"/>
<comment type="catalytic activity">
    <reaction evidence="1">
        <text>AMP + H2O = D-ribose 5-phosphate + adenine</text>
        <dbReference type="Rhea" id="RHEA:20129"/>
        <dbReference type="ChEBI" id="CHEBI:15377"/>
        <dbReference type="ChEBI" id="CHEBI:16708"/>
        <dbReference type="ChEBI" id="CHEBI:78346"/>
        <dbReference type="ChEBI" id="CHEBI:456215"/>
        <dbReference type="EC" id="3.2.2.4"/>
    </reaction>
</comment>
<comment type="similarity">
    <text evidence="2 3">Belongs to the LOG family.</text>
</comment>
<name>A0ABU0HE46_9HYPH</name>
<dbReference type="InterPro" id="IPR031100">
    <property type="entry name" value="LOG_fam"/>
</dbReference>
<dbReference type="InterPro" id="IPR005269">
    <property type="entry name" value="LOG"/>
</dbReference>
<dbReference type="SUPFAM" id="SSF102405">
    <property type="entry name" value="MCP/YpsA-like"/>
    <property type="match status" value="1"/>
</dbReference>
<dbReference type="PANTHER" id="PTHR31223">
    <property type="entry name" value="LOG FAMILY PROTEIN YJL055W"/>
    <property type="match status" value="1"/>
</dbReference>
<dbReference type="NCBIfam" id="TIGR00730">
    <property type="entry name" value="Rossman fold protein, TIGR00730 family"/>
    <property type="match status" value="1"/>
</dbReference>
<evidence type="ECO:0000256" key="2">
    <source>
        <dbReference type="ARBA" id="ARBA00006763"/>
    </source>
</evidence>
<dbReference type="Gene3D" id="3.40.50.450">
    <property type="match status" value="1"/>
</dbReference>
<keyword evidence="3" id="KW-0203">Cytokinin biosynthesis</keyword>
<evidence type="ECO:0000313" key="4">
    <source>
        <dbReference type="EMBL" id="MDQ0440232.1"/>
    </source>
</evidence>
<evidence type="ECO:0000256" key="3">
    <source>
        <dbReference type="RuleBase" id="RU363015"/>
    </source>
</evidence>
<dbReference type="Pfam" id="PF03641">
    <property type="entry name" value="Lysine_decarbox"/>
    <property type="match status" value="1"/>
</dbReference>
<accession>A0ABU0HE46</accession>
<keyword evidence="3" id="KW-0378">Hydrolase</keyword>
<proteinExistence type="inferred from homology"/>
<comment type="caution">
    <text evidence="4">The sequence shown here is derived from an EMBL/GenBank/DDBJ whole genome shotgun (WGS) entry which is preliminary data.</text>
</comment>
<dbReference type="PANTHER" id="PTHR31223:SF70">
    <property type="entry name" value="LOG FAMILY PROTEIN YJL055W"/>
    <property type="match status" value="1"/>
</dbReference>
<keyword evidence="5" id="KW-1185">Reference proteome</keyword>
<dbReference type="Proteomes" id="UP001241603">
    <property type="component" value="Unassembled WGS sequence"/>
</dbReference>